<evidence type="ECO:0000256" key="6">
    <source>
        <dbReference type="ARBA" id="ARBA00022777"/>
    </source>
</evidence>
<evidence type="ECO:0000313" key="12">
    <source>
        <dbReference type="EMBL" id="TQL64793.1"/>
    </source>
</evidence>
<organism evidence="12 13">
    <name type="scientific">Rarobacter faecitabidus</name>
    <dbReference type="NCBI Taxonomy" id="13243"/>
    <lineage>
        <taxon>Bacteria</taxon>
        <taxon>Bacillati</taxon>
        <taxon>Actinomycetota</taxon>
        <taxon>Actinomycetes</taxon>
        <taxon>Micrococcales</taxon>
        <taxon>Rarobacteraceae</taxon>
        <taxon>Rarobacter</taxon>
    </lineage>
</organism>
<dbReference type="PANTHER" id="PTHR24421:SF10">
    <property type="entry name" value="NITRATE_NITRITE SENSOR PROTEIN NARQ"/>
    <property type="match status" value="1"/>
</dbReference>
<dbReference type="GO" id="GO:0005524">
    <property type="term" value="F:ATP binding"/>
    <property type="evidence" value="ECO:0007669"/>
    <property type="project" value="UniProtKB-KW"/>
</dbReference>
<feature type="domain" description="Signal transduction histidine kinase subgroup 3 dimerisation and phosphoacceptor" evidence="10">
    <location>
        <begin position="270"/>
        <end position="336"/>
    </location>
</feature>
<dbReference type="GO" id="GO:0016020">
    <property type="term" value="C:membrane"/>
    <property type="evidence" value="ECO:0007669"/>
    <property type="project" value="InterPro"/>
</dbReference>
<evidence type="ECO:0000256" key="7">
    <source>
        <dbReference type="ARBA" id="ARBA00022840"/>
    </source>
</evidence>
<keyword evidence="4" id="KW-0808">Transferase</keyword>
<evidence type="ECO:0000256" key="4">
    <source>
        <dbReference type="ARBA" id="ARBA00022679"/>
    </source>
</evidence>
<dbReference type="InterPro" id="IPR050482">
    <property type="entry name" value="Sensor_HK_TwoCompSys"/>
</dbReference>
<dbReference type="Gene3D" id="3.30.565.10">
    <property type="entry name" value="Histidine kinase-like ATPase, C-terminal domain"/>
    <property type="match status" value="1"/>
</dbReference>
<keyword evidence="9" id="KW-1133">Transmembrane helix</keyword>
<evidence type="ECO:0000256" key="2">
    <source>
        <dbReference type="ARBA" id="ARBA00012438"/>
    </source>
</evidence>
<accession>A0A542ZWQ4</accession>
<dbReference type="EMBL" id="VFOS01000001">
    <property type="protein sequence ID" value="TQL64793.1"/>
    <property type="molecule type" value="Genomic_DNA"/>
</dbReference>
<dbReference type="Gene3D" id="1.20.5.1930">
    <property type="match status" value="1"/>
</dbReference>
<dbReference type="OrthoDB" id="5242012at2"/>
<dbReference type="Pfam" id="PF13796">
    <property type="entry name" value="Sensor"/>
    <property type="match status" value="1"/>
</dbReference>
<comment type="caution">
    <text evidence="12">The sequence shown here is derived from an EMBL/GenBank/DDBJ whole genome shotgun (WGS) entry which is preliminary data.</text>
</comment>
<dbReference type="PANTHER" id="PTHR24421">
    <property type="entry name" value="NITRATE/NITRITE SENSOR PROTEIN NARX-RELATED"/>
    <property type="match status" value="1"/>
</dbReference>
<name>A0A542ZWQ4_RARFA</name>
<evidence type="ECO:0000256" key="8">
    <source>
        <dbReference type="ARBA" id="ARBA00023012"/>
    </source>
</evidence>
<gene>
    <name evidence="12" type="ORF">FB461_1314</name>
</gene>
<evidence type="ECO:0000256" key="3">
    <source>
        <dbReference type="ARBA" id="ARBA00022553"/>
    </source>
</evidence>
<keyword evidence="8" id="KW-0902">Two-component regulatory system</keyword>
<proteinExistence type="predicted"/>
<feature type="transmembrane region" description="Helical" evidence="9">
    <location>
        <begin position="207"/>
        <end position="225"/>
    </location>
</feature>
<dbReference type="GO" id="GO:0046983">
    <property type="term" value="F:protein dimerization activity"/>
    <property type="evidence" value="ECO:0007669"/>
    <property type="project" value="InterPro"/>
</dbReference>
<dbReference type="GO" id="GO:0000155">
    <property type="term" value="F:phosphorelay sensor kinase activity"/>
    <property type="evidence" value="ECO:0007669"/>
    <property type="project" value="InterPro"/>
</dbReference>
<dbReference type="Proteomes" id="UP000315389">
    <property type="component" value="Unassembled WGS sequence"/>
</dbReference>
<dbReference type="InterPro" id="IPR036890">
    <property type="entry name" value="HATPase_C_sf"/>
</dbReference>
<dbReference type="InterPro" id="IPR025828">
    <property type="entry name" value="Put_sensor_dom"/>
</dbReference>
<comment type="catalytic activity">
    <reaction evidence="1">
        <text>ATP + protein L-histidine = ADP + protein N-phospho-L-histidine.</text>
        <dbReference type="EC" id="2.7.13.3"/>
    </reaction>
</comment>
<keyword evidence="7" id="KW-0067">ATP-binding</keyword>
<reference evidence="12 13" key="1">
    <citation type="submission" date="2019-06" db="EMBL/GenBank/DDBJ databases">
        <title>Sequencing the genomes of 1000 actinobacteria strains.</title>
        <authorList>
            <person name="Klenk H.-P."/>
        </authorList>
    </citation>
    <scope>NUCLEOTIDE SEQUENCE [LARGE SCALE GENOMIC DNA]</scope>
    <source>
        <strain evidence="12 13">DSM 4813</strain>
    </source>
</reference>
<feature type="domain" description="Putative sensor" evidence="11">
    <location>
        <begin position="52"/>
        <end position="241"/>
    </location>
</feature>
<dbReference type="SUPFAM" id="SSF55874">
    <property type="entry name" value="ATPase domain of HSP90 chaperone/DNA topoisomerase II/histidine kinase"/>
    <property type="match status" value="1"/>
</dbReference>
<evidence type="ECO:0000256" key="5">
    <source>
        <dbReference type="ARBA" id="ARBA00022741"/>
    </source>
</evidence>
<evidence type="ECO:0000259" key="11">
    <source>
        <dbReference type="Pfam" id="PF13796"/>
    </source>
</evidence>
<keyword evidence="13" id="KW-1185">Reference proteome</keyword>
<dbReference type="Pfam" id="PF07730">
    <property type="entry name" value="HisKA_3"/>
    <property type="match status" value="1"/>
</dbReference>
<keyword evidence="5" id="KW-0547">Nucleotide-binding</keyword>
<protein>
    <recommendedName>
        <fullName evidence="2">histidine kinase</fullName>
        <ecNumber evidence="2">2.7.13.3</ecNumber>
    </recommendedName>
</protein>
<evidence type="ECO:0000313" key="13">
    <source>
        <dbReference type="Proteomes" id="UP000315389"/>
    </source>
</evidence>
<keyword evidence="6 12" id="KW-0418">Kinase</keyword>
<dbReference type="AlphaFoldDB" id="A0A542ZWQ4"/>
<evidence type="ECO:0000256" key="9">
    <source>
        <dbReference type="SAM" id="Phobius"/>
    </source>
</evidence>
<dbReference type="EC" id="2.7.13.3" evidence="2"/>
<keyword evidence="3" id="KW-0597">Phosphoprotein</keyword>
<sequence length="456" mass="47496">MENMTDQVTAAGFPDLGEAPIRSALASAPLFQERRSPLLGLFQGTTWSAFGYLFTTMLLAPVGFAYAITAISLGLPIAVFIVGLVVSAALILGARGIGAAYRLLANGILRTSIPAPMPPRRRAGITGFVKMGLTDAAGWRALAHSVISFVTALISLVLTATLLSIGLGATTYGLWRPFLPAQEATDGTWHSGAQFGDAYFLDTPGRIALSTIVGLVFLVLIWPAVNNGLARLQAILAASLLGPTASSIARARLEAQRDQAASVTTDRMRSIERDLHDVTQAQLVAIAMKLGDARERLDSGETPASVAASIAAAHDTSKDALADLRSLVRGIHPAALDAGLGTALQTLASRSALPVSLDLRIEDDLTATVESVAYFCAAELLNNVAKHSGADHAELVVRTADQRLLLTVRDGGRGGARGLTSVRGRAGSIGGNVTIESPEGGPTVVTVDLPRILTSA</sequence>
<dbReference type="InterPro" id="IPR011712">
    <property type="entry name" value="Sig_transdc_His_kin_sub3_dim/P"/>
</dbReference>
<keyword evidence="9" id="KW-0812">Transmembrane</keyword>
<feature type="transmembrane region" description="Helical" evidence="9">
    <location>
        <begin position="66"/>
        <end position="92"/>
    </location>
</feature>
<keyword evidence="9" id="KW-0472">Membrane</keyword>
<feature type="transmembrane region" description="Helical" evidence="9">
    <location>
        <begin position="146"/>
        <end position="169"/>
    </location>
</feature>
<evidence type="ECO:0000256" key="1">
    <source>
        <dbReference type="ARBA" id="ARBA00000085"/>
    </source>
</evidence>
<evidence type="ECO:0000259" key="10">
    <source>
        <dbReference type="Pfam" id="PF07730"/>
    </source>
</evidence>